<accession>A0ABV0SEH0</accession>
<gene>
    <name evidence="1" type="ORF">XENOCAPTIV_027783</name>
</gene>
<protein>
    <submittedName>
        <fullName evidence="1">Uncharacterized protein</fullName>
    </submittedName>
</protein>
<evidence type="ECO:0000313" key="2">
    <source>
        <dbReference type="Proteomes" id="UP001434883"/>
    </source>
</evidence>
<comment type="caution">
    <text evidence="1">The sequence shown here is derived from an EMBL/GenBank/DDBJ whole genome shotgun (WGS) entry which is preliminary data.</text>
</comment>
<name>A0ABV0SEH0_9TELE</name>
<evidence type="ECO:0000313" key="1">
    <source>
        <dbReference type="EMBL" id="MEQ2218003.1"/>
    </source>
</evidence>
<organism evidence="1 2">
    <name type="scientific">Xenoophorus captivus</name>
    <dbReference type="NCBI Taxonomy" id="1517983"/>
    <lineage>
        <taxon>Eukaryota</taxon>
        <taxon>Metazoa</taxon>
        <taxon>Chordata</taxon>
        <taxon>Craniata</taxon>
        <taxon>Vertebrata</taxon>
        <taxon>Euteleostomi</taxon>
        <taxon>Actinopterygii</taxon>
        <taxon>Neopterygii</taxon>
        <taxon>Teleostei</taxon>
        <taxon>Neoteleostei</taxon>
        <taxon>Acanthomorphata</taxon>
        <taxon>Ovalentaria</taxon>
        <taxon>Atherinomorphae</taxon>
        <taxon>Cyprinodontiformes</taxon>
        <taxon>Goodeidae</taxon>
        <taxon>Xenoophorus</taxon>
    </lineage>
</organism>
<reference evidence="1 2" key="1">
    <citation type="submission" date="2021-06" db="EMBL/GenBank/DDBJ databases">
        <authorList>
            <person name="Palmer J.M."/>
        </authorList>
    </citation>
    <scope>NUCLEOTIDE SEQUENCE [LARGE SCALE GENOMIC DNA]</scope>
    <source>
        <strain evidence="1 2">XC_2019</strain>
        <tissue evidence="1">Muscle</tissue>
    </source>
</reference>
<proteinExistence type="predicted"/>
<sequence>MLHPTGILVILWISNPHPSLKCVRQSPLSSAGPRLKTSLCLWLLCVMHAELSWSCHSGHEELFSAARNPHLIVSSPETNTLLTSDPDLWPLCVCLCSLQSQSENEPHTEKLEAPQ</sequence>
<keyword evidence="2" id="KW-1185">Reference proteome</keyword>
<dbReference type="EMBL" id="JAHRIN010076355">
    <property type="protein sequence ID" value="MEQ2218003.1"/>
    <property type="molecule type" value="Genomic_DNA"/>
</dbReference>
<dbReference type="Proteomes" id="UP001434883">
    <property type="component" value="Unassembled WGS sequence"/>
</dbReference>